<dbReference type="AlphaFoldDB" id="A0ABD5Z815"/>
<proteinExistence type="predicted"/>
<protein>
    <submittedName>
        <fullName evidence="1">Uncharacterized protein</fullName>
    </submittedName>
</protein>
<gene>
    <name evidence="1" type="ORF">ACFQJ9_17615</name>
</gene>
<reference evidence="1 2" key="1">
    <citation type="journal article" date="2019" name="Int. J. Syst. Evol. Microbiol.">
        <title>The Global Catalogue of Microorganisms (GCM) 10K type strain sequencing project: providing services to taxonomists for standard genome sequencing and annotation.</title>
        <authorList>
            <consortium name="The Broad Institute Genomics Platform"/>
            <consortium name="The Broad Institute Genome Sequencing Center for Infectious Disease"/>
            <person name="Wu L."/>
            <person name="Ma J."/>
        </authorList>
    </citation>
    <scope>NUCLEOTIDE SEQUENCE [LARGE SCALE GENOMIC DNA]</scope>
    <source>
        <strain evidence="1 2">XZGYJ-43</strain>
    </source>
</reference>
<dbReference type="SUPFAM" id="SSF101898">
    <property type="entry name" value="NHL repeat"/>
    <property type="match status" value="1"/>
</dbReference>
<dbReference type="Gene3D" id="2.130.10.10">
    <property type="entry name" value="YVTN repeat-like/Quinoprotein amine dehydrogenase"/>
    <property type="match status" value="1"/>
</dbReference>
<accession>A0ABD5Z815</accession>
<dbReference type="Proteomes" id="UP001596447">
    <property type="component" value="Unassembled WGS sequence"/>
</dbReference>
<dbReference type="InterPro" id="IPR015943">
    <property type="entry name" value="WD40/YVTN_repeat-like_dom_sf"/>
</dbReference>
<evidence type="ECO:0000313" key="1">
    <source>
        <dbReference type="EMBL" id="MFC7201203.1"/>
    </source>
</evidence>
<organism evidence="1 2">
    <name type="scientific">Halospeciosus flavus</name>
    <dbReference type="NCBI Taxonomy" id="3032283"/>
    <lineage>
        <taxon>Archaea</taxon>
        <taxon>Methanobacteriati</taxon>
        <taxon>Methanobacteriota</taxon>
        <taxon>Stenosarchaea group</taxon>
        <taxon>Halobacteria</taxon>
        <taxon>Halobacteriales</taxon>
        <taxon>Halobacteriaceae</taxon>
        <taxon>Halospeciosus</taxon>
    </lineage>
</organism>
<evidence type="ECO:0000313" key="2">
    <source>
        <dbReference type="Proteomes" id="UP001596447"/>
    </source>
</evidence>
<keyword evidence="2" id="KW-1185">Reference proteome</keyword>
<name>A0ABD5Z815_9EURY</name>
<comment type="caution">
    <text evidence="1">The sequence shown here is derived from an EMBL/GenBank/DDBJ whole genome shotgun (WGS) entry which is preliminary data.</text>
</comment>
<dbReference type="RefSeq" id="WP_279527956.1">
    <property type="nucleotide sequence ID" value="NZ_CP122312.1"/>
</dbReference>
<dbReference type="EMBL" id="JBHTAR010000011">
    <property type="protein sequence ID" value="MFC7201203.1"/>
    <property type="molecule type" value="Genomic_DNA"/>
</dbReference>
<sequence>MWHLGYEDDTDWQSVDPPISGTLHDVAQTTIGPHAVGTGGTLLVREDGEWHVGFDDGPAAENRELSTVAATDGGERIWFGGESGAFGCYDVTEGEKYDYSKPAGTSSTLDALAVAGERGSEKLLVGGGGTIYPGYVDDCRPTWDDPVDVGDDGTVAALTADTDGYGYASTTNGDVYRTTANSGWNRVGVANTTESLPSIRVTSTYLWVGGASGRVYRYDRSGDSWTTFDVADQALRSFGGEGETMYVVGDAGTVVLRVDEKSWREATVPTNEDLFGAIATPRVVVGANGTILESE</sequence>